<dbReference type="InterPro" id="IPR022212">
    <property type="entry name" value="DUF3741"/>
</dbReference>
<dbReference type="Pfam" id="PF14309">
    <property type="entry name" value="DUF4378"/>
    <property type="match status" value="1"/>
</dbReference>
<dbReference type="PANTHER" id="PTHR46634">
    <property type="entry name" value="M REDUCTASE II SUBUNIT GAMMA, PUTATIVE (DUF3741)-RELATED"/>
    <property type="match status" value="1"/>
</dbReference>
<dbReference type="Proteomes" id="UP000233551">
    <property type="component" value="Unassembled WGS sequence"/>
</dbReference>
<dbReference type="PANTHER" id="PTHR46634:SF3">
    <property type="entry name" value="M REDUCTASE II SUBUNIT GAMMA, PUTATIVE (DUF3741)-RELATED"/>
    <property type="match status" value="1"/>
</dbReference>
<accession>A0A2I0HWI4</accession>
<feature type="compositionally biased region" description="Basic and acidic residues" evidence="1">
    <location>
        <begin position="525"/>
        <end position="544"/>
    </location>
</feature>
<dbReference type="STRING" id="22663.A0A2I0HWI4"/>
<name>A0A2I0HWI4_PUNGR</name>
<feature type="region of interest" description="Disordered" evidence="1">
    <location>
        <begin position="525"/>
        <end position="606"/>
    </location>
</feature>
<evidence type="ECO:0000313" key="4">
    <source>
        <dbReference type="EMBL" id="PKI36067.1"/>
    </source>
</evidence>
<feature type="region of interest" description="Disordered" evidence="1">
    <location>
        <begin position="132"/>
        <end position="164"/>
    </location>
</feature>
<feature type="region of interest" description="Disordered" evidence="1">
    <location>
        <begin position="623"/>
        <end position="680"/>
    </location>
</feature>
<dbReference type="AlphaFoldDB" id="A0A2I0HWI4"/>
<keyword evidence="5" id="KW-1185">Reference proteome</keyword>
<dbReference type="Pfam" id="PF12552">
    <property type="entry name" value="DUF3741"/>
    <property type="match status" value="1"/>
</dbReference>
<feature type="compositionally biased region" description="Basic and acidic residues" evidence="1">
    <location>
        <begin position="624"/>
        <end position="636"/>
    </location>
</feature>
<feature type="domain" description="DUF4378" evidence="3">
    <location>
        <begin position="757"/>
        <end position="910"/>
    </location>
</feature>
<evidence type="ECO:0000256" key="1">
    <source>
        <dbReference type="SAM" id="MobiDB-lite"/>
    </source>
</evidence>
<sequence>MNIHQNRKATKVEKQLPGCLGIMVNLFDVSAGLTGNKLLTDKPHHDGSAISRSLSDVAVMVDLLNRDQVEDKQTMSDLQRSSSNKKSNVTPIKMLIAQEMSKEADVHQSPPNLVAKLMGLEAIPMQLPKSITQRSQLKSLQQSRSLSHSGRRADYSHHGRSFSDDRMQHQFDEYREYSDYKDVYDIWQQSQKSSLKKEKLPGKGRRLDTVNEKKMALVREKFMEAKRLAPDQKLRQSKEFQDAVEVLSSNRDLFLKFLQEPNSLFSKPMHEFHSIPSPPETKRITILKPTKMVDDDKLSAMWKKSENLAKMPSQVAQGTGWDRTISGYTSPYACQEVDDYSSQPTRIVVLKPGHGKNHGIKSPVPPPSVSPGTLHGDNFFEEDEDDEIEETREVAKEITRQMRENLTGHRRDETLVSSVYSNGYIGDDSSLNRSENEYLDGNLSDSEVVSPTSRHSWDFINRIGSPCSASSFSRASYSPESSVCREAKKRLSERWALMASNLNSIEQRHAQKSSSTLGEMLALSDAKKSVAQEENGDSNKDQESARPSSSLTNSLNNEEARVDSPKNLSRSKSVPVSSTVYDNRPNVQVAEPDSSKSGELPQKVAGKSSKWKVSSLFFSRSRKSSKDKTCQSRDESQSATAETPCTSECPHEKAGPVTSNFAGGNLNENHEQPSPVSVLDRSFEQDEKITSEISGKQVSSQLLKSNLIDKSPPIGSLARTLSWDESYSETGSPYSLRTRTTHLGLEEEEEDEQDWLLFVRTLLSAASFEGDDPSDSSILNWHSPESPLDPSLREKYASLDDKVPLPEARRRQRRSSRKLAFDCVNAAVVEMITGSGGAQEGPISAERVWAQMKGWFTKGAGEEGGGDSLVVESVVRNEVVGRWWVENLRVEVDKLGLEIEGKLLHELVDEAVSDLSSGTAFSL</sequence>
<evidence type="ECO:0000313" key="5">
    <source>
        <dbReference type="Proteomes" id="UP000233551"/>
    </source>
</evidence>
<organism evidence="4 5">
    <name type="scientific">Punica granatum</name>
    <name type="common">Pomegranate</name>
    <dbReference type="NCBI Taxonomy" id="22663"/>
    <lineage>
        <taxon>Eukaryota</taxon>
        <taxon>Viridiplantae</taxon>
        <taxon>Streptophyta</taxon>
        <taxon>Embryophyta</taxon>
        <taxon>Tracheophyta</taxon>
        <taxon>Spermatophyta</taxon>
        <taxon>Magnoliopsida</taxon>
        <taxon>eudicotyledons</taxon>
        <taxon>Gunneridae</taxon>
        <taxon>Pentapetalae</taxon>
        <taxon>rosids</taxon>
        <taxon>malvids</taxon>
        <taxon>Myrtales</taxon>
        <taxon>Lythraceae</taxon>
        <taxon>Punica</taxon>
    </lineage>
</organism>
<dbReference type="InterPro" id="IPR025486">
    <property type="entry name" value="DUF4378"/>
</dbReference>
<feature type="compositionally biased region" description="Polar residues" evidence="1">
    <location>
        <begin position="566"/>
        <end position="581"/>
    </location>
</feature>
<feature type="domain" description="DUF3741" evidence="2">
    <location>
        <begin position="219"/>
        <end position="263"/>
    </location>
</feature>
<proteinExistence type="predicted"/>
<dbReference type="EMBL" id="PGOL01005039">
    <property type="protein sequence ID" value="PKI36067.1"/>
    <property type="molecule type" value="Genomic_DNA"/>
</dbReference>
<reference evidence="4 5" key="1">
    <citation type="submission" date="2017-11" db="EMBL/GenBank/DDBJ databases">
        <title>De-novo sequencing of pomegranate (Punica granatum L.) genome.</title>
        <authorList>
            <person name="Akparov Z."/>
            <person name="Amiraslanov A."/>
            <person name="Hajiyeva S."/>
            <person name="Abbasov M."/>
            <person name="Kaur K."/>
            <person name="Hamwieh A."/>
            <person name="Solovyev V."/>
            <person name="Salamov A."/>
            <person name="Braich B."/>
            <person name="Kosarev P."/>
            <person name="Mahmoud A."/>
            <person name="Hajiyev E."/>
            <person name="Babayeva S."/>
            <person name="Izzatullayeva V."/>
            <person name="Mammadov A."/>
            <person name="Mammadov A."/>
            <person name="Sharifova S."/>
            <person name="Ojaghi J."/>
            <person name="Eynullazada K."/>
            <person name="Bayramov B."/>
            <person name="Abdulazimova A."/>
            <person name="Shahmuradov I."/>
        </authorList>
    </citation>
    <scope>NUCLEOTIDE SEQUENCE [LARGE SCALE GENOMIC DNA]</scope>
    <source>
        <strain evidence="5">cv. AG2017</strain>
        <tissue evidence="4">Leaf</tissue>
    </source>
</reference>
<feature type="region of interest" description="Disordered" evidence="1">
    <location>
        <begin position="353"/>
        <end position="373"/>
    </location>
</feature>
<feature type="compositionally biased region" description="Polar residues" evidence="1">
    <location>
        <begin position="637"/>
        <end position="646"/>
    </location>
</feature>
<feature type="compositionally biased region" description="Low complexity" evidence="1">
    <location>
        <begin position="548"/>
        <end position="557"/>
    </location>
</feature>
<comment type="caution">
    <text evidence="4">The sequence shown here is derived from an EMBL/GenBank/DDBJ whole genome shotgun (WGS) entry which is preliminary data.</text>
</comment>
<evidence type="ECO:0000259" key="2">
    <source>
        <dbReference type="Pfam" id="PF12552"/>
    </source>
</evidence>
<protein>
    <submittedName>
        <fullName evidence="4">Uncharacterized protein</fullName>
    </submittedName>
</protein>
<gene>
    <name evidence="4" type="ORF">CRG98_043538</name>
</gene>
<feature type="compositionally biased region" description="Basic and acidic residues" evidence="1">
    <location>
        <begin position="151"/>
        <end position="164"/>
    </location>
</feature>
<feature type="compositionally biased region" description="Low complexity" evidence="1">
    <location>
        <begin position="133"/>
        <end position="148"/>
    </location>
</feature>
<evidence type="ECO:0000259" key="3">
    <source>
        <dbReference type="Pfam" id="PF14309"/>
    </source>
</evidence>
<feature type="region of interest" description="Disordered" evidence="1">
    <location>
        <begin position="426"/>
        <end position="450"/>
    </location>
</feature>